<reference evidence="5 6" key="1">
    <citation type="submission" date="2019-03" db="EMBL/GenBank/DDBJ databases">
        <title>Draft genome sequences of novel Actinobacteria.</title>
        <authorList>
            <person name="Sahin N."/>
            <person name="Ay H."/>
            <person name="Saygin H."/>
        </authorList>
    </citation>
    <scope>NUCLEOTIDE SEQUENCE [LARGE SCALE GENOMIC DNA]</scope>
    <source>
        <strain evidence="5 6">JCM 30547</strain>
    </source>
</reference>
<dbReference type="GO" id="GO:0005737">
    <property type="term" value="C:cytoplasm"/>
    <property type="evidence" value="ECO:0007669"/>
    <property type="project" value="TreeGrafter"/>
</dbReference>
<dbReference type="Pfam" id="PF13302">
    <property type="entry name" value="Acetyltransf_3"/>
    <property type="match status" value="1"/>
</dbReference>
<keyword evidence="1 5" id="KW-0808">Transferase</keyword>
<evidence type="ECO:0000256" key="2">
    <source>
        <dbReference type="ARBA" id="ARBA00023315"/>
    </source>
</evidence>
<protein>
    <submittedName>
        <fullName evidence="5">N-acetyltransferase</fullName>
    </submittedName>
</protein>
<dbReference type="InterPro" id="IPR016181">
    <property type="entry name" value="Acyl_CoA_acyltransferase"/>
</dbReference>
<dbReference type="Proteomes" id="UP000295075">
    <property type="component" value="Unassembled WGS sequence"/>
</dbReference>
<accession>A0A4R4Q1U1</accession>
<evidence type="ECO:0000256" key="1">
    <source>
        <dbReference type="ARBA" id="ARBA00022679"/>
    </source>
</evidence>
<comment type="similarity">
    <text evidence="3">Belongs to the acetyltransferase family. RimJ subfamily.</text>
</comment>
<dbReference type="Gene3D" id="3.40.630.30">
    <property type="match status" value="1"/>
</dbReference>
<organism evidence="5 6">
    <name type="scientific">Kribbella albertanoniae</name>
    <dbReference type="NCBI Taxonomy" id="1266829"/>
    <lineage>
        <taxon>Bacteria</taxon>
        <taxon>Bacillati</taxon>
        <taxon>Actinomycetota</taxon>
        <taxon>Actinomycetes</taxon>
        <taxon>Propionibacteriales</taxon>
        <taxon>Kribbellaceae</taxon>
        <taxon>Kribbella</taxon>
    </lineage>
</organism>
<dbReference type="PANTHER" id="PTHR43792">
    <property type="entry name" value="GNAT FAMILY, PUTATIVE (AFU_ORTHOLOGUE AFUA_3G00765)-RELATED-RELATED"/>
    <property type="match status" value="1"/>
</dbReference>
<dbReference type="PROSITE" id="PS51186">
    <property type="entry name" value="GNAT"/>
    <property type="match status" value="1"/>
</dbReference>
<dbReference type="EMBL" id="SMKA01000070">
    <property type="protein sequence ID" value="TDC28789.1"/>
    <property type="molecule type" value="Genomic_DNA"/>
</dbReference>
<proteinExistence type="inferred from homology"/>
<keyword evidence="2" id="KW-0012">Acyltransferase</keyword>
<feature type="domain" description="N-acetyltransferase" evidence="4">
    <location>
        <begin position="6"/>
        <end position="163"/>
    </location>
</feature>
<evidence type="ECO:0000256" key="3">
    <source>
        <dbReference type="ARBA" id="ARBA00038502"/>
    </source>
</evidence>
<dbReference type="SUPFAM" id="SSF55729">
    <property type="entry name" value="Acyl-CoA N-acyltransferases (Nat)"/>
    <property type="match status" value="1"/>
</dbReference>
<sequence length="165" mass="17912">MPEHGVTLERLTADHADALLAFERDNRKYFAASIADRGDEFFAHFTEILHARLAEQAEGICHFHVLVEPAGAVVGRVNLIDVENGSAELGYRLAERVTGRGLATAAVRAIVRIAAKEYGLRRLTAGAAQVNVASWTVLERAGFELVATTTGERPQVAYELSLEGL</sequence>
<dbReference type="InterPro" id="IPR051531">
    <property type="entry name" value="N-acetyltransferase"/>
</dbReference>
<comment type="caution">
    <text evidence="5">The sequence shown here is derived from an EMBL/GenBank/DDBJ whole genome shotgun (WGS) entry which is preliminary data.</text>
</comment>
<name>A0A4R4Q1U1_9ACTN</name>
<evidence type="ECO:0000259" key="4">
    <source>
        <dbReference type="PROSITE" id="PS51186"/>
    </source>
</evidence>
<dbReference type="GO" id="GO:0008999">
    <property type="term" value="F:protein-N-terminal-alanine acetyltransferase activity"/>
    <property type="evidence" value="ECO:0007669"/>
    <property type="project" value="TreeGrafter"/>
</dbReference>
<keyword evidence="6" id="KW-1185">Reference proteome</keyword>
<gene>
    <name evidence="5" type="ORF">E1261_17580</name>
</gene>
<dbReference type="AlphaFoldDB" id="A0A4R4Q1U1"/>
<dbReference type="PANTHER" id="PTHR43792:SF8">
    <property type="entry name" value="[RIBOSOMAL PROTEIN US5]-ALANINE N-ACETYLTRANSFERASE"/>
    <property type="match status" value="1"/>
</dbReference>
<evidence type="ECO:0000313" key="6">
    <source>
        <dbReference type="Proteomes" id="UP000295075"/>
    </source>
</evidence>
<evidence type="ECO:0000313" key="5">
    <source>
        <dbReference type="EMBL" id="TDC28789.1"/>
    </source>
</evidence>
<dbReference type="InterPro" id="IPR000182">
    <property type="entry name" value="GNAT_dom"/>
</dbReference>
<dbReference type="OrthoDB" id="5125488at2"/>